<dbReference type="WBParaSite" id="L893_g20335.t1">
    <property type="protein sequence ID" value="L893_g20335.t1"/>
    <property type="gene ID" value="L893_g20335"/>
</dbReference>
<keyword evidence="1" id="KW-1185">Reference proteome</keyword>
<proteinExistence type="predicted"/>
<organism evidence="1 2">
    <name type="scientific">Steinernema glaseri</name>
    <dbReference type="NCBI Taxonomy" id="37863"/>
    <lineage>
        <taxon>Eukaryota</taxon>
        <taxon>Metazoa</taxon>
        <taxon>Ecdysozoa</taxon>
        <taxon>Nematoda</taxon>
        <taxon>Chromadorea</taxon>
        <taxon>Rhabditida</taxon>
        <taxon>Tylenchina</taxon>
        <taxon>Panagrolaimomorpha</taxon>
        <taxon>Strongyloidoidea</taxon>
        <taxon>Steinernematidae</taxon>
        <taxon>Steinernema</taxon>
    </lineage>
</organism>
<sequence length="117" mass="13280">MNRTLGTELRSASDDRNFPFPSSGHRVPLLFAAGPAMKRSNSFVNLELILPLESFRFTTNVRVSSDEEMPRPDEGAFHRRFQSADETHSRILGDYGIPILIDFTLSWLNPETSLQLK</sequence>
<dbReference type="Proteomes" id="UP000095287">
    <property type="component" value="Unplaced"/>
</dbReference>
<accession>A0A1I7YVR9</accession>
<name>A0A1I7YVR9_9BILA</name>
<reference evidence="2" key="1">
    <citation type="submission" date="2016-11" db="UniProtKB">
        <authorList>
            <consortium name="WormBaseParasite"/>
        </authorList>
    </citation>
    <scope>IDENTIFICATION</scope>
</reference>
<protein>
    <submittedName>
        <fullName evidence="2">Neur_chan_LBD domain-containing protein</fullName>
    </submittedName>
</protein>
<evidence type="ECO:0000313" key="2">
    <source>
        <dbReference type="WBParaSite" id="L893_g20335.t1"/>
    </source>
</evidence>
<dbReference type="AlphaFoldDB" id="A0A1I7YVR9"/>
<evidence type="ECO:0000313" key="1">
    <source>
        <dbReference type="Proteomes" id="UP000095287"/>
    </source>
</evidence>